<dbReference type="PROSITE" id="PS51071">
    <property type="entry name" value="HTH_RPIR"/>
    <property type="match status" value="1"/>
</dbReference>
<evidence type="ECO:0000256" key="1">
    <source>
        <dbReference type="ARBA" id="ARBA00023015"/>
    </source>
</evidence>
<evidence type="ECO:0000313" key="8">
    <source>
        <dbReference type="Proteomes" id="UP000092528"/>
    </source>
</evidence>
<dbReference type="PATRIC" id="fig|45658.6.peg.3072"/>
<evidence type="ECO:0000313" key="7">
    <source>
        <dbReference type="EMBL" id="ODS05393.1"/>
    </source>
</evidence>
<dbReference type="GO" id="GO:0003677">
    <property type="term" value="F:DNA binding"/>
    <property type="evidence" value="ECO:0007669"/>
    <property type="project" value="UniProtKB-KW"/>
</dbReference>
<keyword evidence="8" id="KW-1185">Reference proteome</keyword>
<evidence type="ECO:0000259" key="5">
    <source>
        <dbReference type="PROSITE" id="PS51464"/>
    </source>
</evidence>
<keyword evidence="3" id="KW-0804">Transcription</keyword>
<feature type="domain" description="SIS" evidence="5">
    <location>
        <begin position="138"/>
        <end position="275"/>
    </location>
</feature>
<keyword evidence="2" id="KW-0238">DNA-binding</keyword>
<dbReference type="Pfam" id="PF01380">
    <property type="entry name" value="SIS"/>
    <property type="match status" value="1"/>
</dbReference>
<dbReference type="EMBL" id="CP016415">
    <property type="protein sequence ID" value="ANU39082.1"/>
    <property type="molecule type" value="Genomic_DNA"/>
</dbReference>
<dbReference type="Proteomes" id="UP000092528">
    <property type="component" value="Chromosome 2"/>
</dbReference>
<dbReference type="CDD" id="cd05013">
    <property type="entry name" value="SIS_RpiR"/>
    <property type="match status" value="1"/>
</dbReference>
<feature type="domain" description="HTH rpiR-type" evidence="4">
    <location>
        <begin position="23"/>
        <end position="99"/>
    </location>
</feature>
<evidence type="ECO:0000259" key="4">
    <source>
        <dbReference type="PROSITE" id="PS51071"/>
    </source>
</evidence>
<gene>
    <name evidence="7" type="ORF">VSF3289_04534</name>
    <name evidence="6" type="ORF">VSVS05_04046</name>
</gene>
<accession>A0A1B1NT32</accession>
<dbReference type="InterPro" id="IPR047640">
    <property type="entry name" value="RpiR-like"/>
</dbReference>
<dbReference type="PANTHER" id="PTHR30514:SF1">
    <property type="entry name" value="HTH-TYPE TRANSCRIPTIONAL REGULATOR HEXR-RELATED"/>
    <property type="match status" value="1"/>
</dbReference>
<dbReference type="GO" id="GO:0003700">
    <property type="term" value="F:DNA-binding transcription factor activity"/>
    <property type="evidence" value="ECO:0007669"/>
    <property type="project" value="InterPro"/>
</dbReference>
<dbReference type="InterPro" id="IPR036388">
    <property type="entry name" value="WH-like_DNA-bd_sf"/>
</dbReference>
<dbReference type="SUPFAM" id="SSF53697">
    <property type="entry name" value="SIS domain"/>
    <property type="match status" value="1"/>
</dbReference>
<dbReference type="Gene3D" id="3.40.50.10490">
    <property type="entry name" value="Glucose-6-phosphate isomerase like protein, domain 1"/>
    <property type="match status" value="1"/>
</dbReference>
<evidence type="ECO:0000256" key="2">
    <source>
        <dbReference type="ARBA" id="ARBA00023125"/>
    </source>
</evidence>
<keyword evidence="1" id="KW-0805">Transcription regulation</keyword>
<organism evidence="7 9">
    <name type="scientific">Vibrio scophthalmi</name>
    <dbReference type="NCBI Taxonomy" id="45658"/>
    <lineage>
        <taxon>Bacteria</taxon>
        <taxon>Pseudomonadati</taxon>
        <taxon>Pseudomonadota</taxon>
        <taxon>Gammaproteobacteria</taxon>
        <taxon>Vibrionales</taxon>
        <taxon>Vibrionaceae</taxon>
        <taxon>Vibrio</taxon>
    </lineage>
</organism>
<dbReference type="Proteomes" id="UP000095131">
    <property type="component" value="Unassembled WGS sequence"/>
</dbReference>
<dbReference type="InterPro" id="IPR035472">
    <property type="entry name" value="RpiR-like_SIS"/>
</dbReference>
<dbReference type="SUPFAM" id="SSF46689">
    <property type="entry name" value="Homeodomain-like"/>
    <property type="match status" value="1"/>
</dbReference>
<protein>
    <submittedName>
        <fullName evidence="7">HTH-type transcriptional regulator HexR</fullName>
    </submittedName>
</protein>
<dbReference type="PROSITE" id="PS51464">
    <property type="entry name" value="SIS"/>
    <property type="match status" value="1"/>
</dbReference>
<reference evidence="6 8" key="1">
    <citation type="submission" date="2016-07" db="EMBL/GenBank/DDBJ databases">
        <title>Genome sequencing of Vibrio scophthalmi strain VS-05, an isolated from Paralichthys olivaceus.</title>
        <authorList>
            <person name="Han H.-J."/>
        </authorList>
    </citation>
    <scope>NUCLEOTIDE SEQUENCE [LARGE SCALE GENOMIC DNA]</scope>
    <source>
        <strain evidence="6 8">VS-05</strain>
    </source>
</reference>
<dbReference type="InterPro" id="IPR000281">
    <property type="entry name" value="HTH_RpiR"/>
</dbReference>
<evidence type="ECO:0000256" key="3">
    <source>
        <dbReference type="ARBA" id="ARBA00023163"/>
    </source>
</evidence>
<dbReference type="GO" id="GO:1901135">
    <property type="term" value="P:carbohydrate derivative metabolic process"/>
    <property type="evidence" value="ECO:0007669"/>
    <property type="project" value="InterPro"/>
</dbReference>
<evidence type="ECO:0000313" key="6">
    <source>
        <dbReference type="EMBL" id="ANU39082.1"/>
    </source>
</evidence>
<sequence length="295" mass="31939">MTITLLLLAVKTSIEEAPVNTPKNLLVRLRSNIEPLSKKLRQVADYILENANDVQYQTITDLARNTETSEATVVRLCRDMGYKGYSDFRMALAVGLSQSQERQPQESDGDICEVSAQSASASLLDTAQLIDRKALKRICDLVHNASFISCVGVGASSIVGRYLAFRLLRIGKKVTMYEDTHLAAMNAVRSQSGDLWFAVSSSGSTREVIHAATQAHTRNVPVVALTNISHSPLSAICSEMLVAARPEGPLTGGAFASKVGALLLVDVLVNSLLEEHPEYSESVLETAEVVVPLLK</sequence>
<dbReference type="EMBL" id="MDCJ01000007">
    <property type="protein sequence ID" value="ODS05393.1"/>
    <property type="molecule type" value="Genomic_DNA"/>
</dbReference>
<proteinExistence type="predicted"/>
<evidence type="ECO:0000313" key="9">
    <source>
        <dbReference type="Proteomes" id="UP000095131"/>
    </source>
</evidence>
<dbReference type="STRING" id="45658.VSVS12_03141"/>
<dbReference type="InterPro" id="IPR001347">
    <property type="entry name" value="SIS_dom"/>
</dbReference>
<dbReference type="InterPro" id="IPR009057">
    <property type="entry name" value="Homeodomain-like_sf"/>
</dbReference>
<dbReference type="Gene3D" id="1.10.10.10">
    <property type="entry name" value="Winged helix-like DNA-binding domain superfamily/Winged helix DNA-binding domain"/>
    <property type="match status" value="1"/>
</dbReference>
<dbReference type="Pfam" id="PF01418">
    <property type="entry name" value="HTH_6"/>
    <property type="match status" value="1"/>
</dbReference>
<dbReference type="GO" id="GO:0097367">
    <property type="term" value="F:carbohydrate derivative binding"/>
    <property type="evidence" value="ECO:0007669"/>
    <property type="project" value="InterPro"/>
</dbReference>
<dbReference type="InterPro" id="IPR046348">
    <property type="entry name" value="SIS_dom_sf"/>
</dbReference>
<reference evidence="7 9" key="2">
    <citation type="submission" date="2016-08" db="EMBL/GenBank/DDBJ databases">
        <title>Genome sequencing of Vibrio scophthalmi strain FP3289, an isolated from Paralichthys olivaceus.</title>
        <authorList>
            <person name="Han H.-J."/>
        </authorList>
    </citation>
    <scope>NUCLEOTIDE SEQUENCE [LARGE SCALE GENOMIC DNA]</scope>
    <source>
        <strain evidence="7 9">FP3289</strain>
    </source>
</reference>
<dbReference type="KEGG" id="vsc:VSVS12_03141"/>
<name>A0A1B1NT32_9VIBR</name>
<dbReference type="AlphaFoldDB" id="A0A1B1NT32"/>
<dbReference type="PANTHER" id="PTHR30514">
    <property type="entry name" value="GLUCOKINASE"/>
    <property type="match status" value="1"/>
</dbReference>